<feature type="compositionally biased region" description="Acidic residues" evidence="1">
    <location>
        <begin position="46"/>
        <end position="63"/>
    </location>
</feature>
<organism evidence="2 3">
    <name type="scientific">Pseudolycoriella hygida</name>
    <dbReference type="NCBI Taxonomy" id="35572"/>
    <lineage>
        <taxon>Eukaryota</taxon>
        <taxon>Metazoa</taxon>
        <taxon>Ecdysozoa</taxon>
        <taxon>Arthropoda</taxon>
        <taxon>Hexapoda</taxon>
        <taxon>Insecta</taxon>
        <taxon>Pterygota</taxon>
        <taxon>Neoptera</taxon>
        <taxon>Endopterygota</taxon>
        <taxon>Diptera</taxon>
        <taxon>Nematocera</taxon>
        <taxon>Sciaroidea</taxon>
        <taxon>Sciaridae</taxon>
        <taxon>Pseudolycoriella</taxon>
    </lineage>
</organism>
<gene>
    <name evidence="2" type="ORF">Bhyg_00959</name>
</gene>
<accession>A0A9Q0N8M5</accession>
<evidence type="ECO:0000313" key="2">
    <source>
        <dbReference type="EMBL" id="KAJ6645750.1"/>
    </source>
</evidence>
<name>A0A9Q0N8M5_9DIPT</name>
<evidence type="ECO:0000256" key="1">
    <source>
        <dbReference type="SAM" id="MobiDB-lite"/>
    </source>
</evidence>
<feature type="compositionally biased region" description="Basic and acidic residues" evidence="1">
    <location>
        <begin position="34"/>
        <end position="45"/>
    </location>
</feature>
<dbReference type="EMBL" id="WJQU01000001">
    <property type="protein sequence ID" value="KAJ6645750.1"/>
    <property type="molecule type" value="Genomic_DNA"/>
</dbReference>
<feature type="region of interest" description="Disordered" evidence="1">
    <location>
        <begin position="34"/>
        <end position="67"/>
    </location>
</feature>
<protein>
    <submittedName>
        <fullName evidence="2">Uncharacterized protein</fullName>
    </submittedName>
</protein>
<comment type="caution">
    <text evidence="2">The sequence shown here is derived from an EMBL/GenBank/DDBJ whole genome shotgun (WGS) entry which is preliminary data.</text>
</comment>
<feature type="non-terminal residue" evidence="2">
    <location>
        <position position="1110"/>
    </location>
</feature>
<proteinExistence type="predicted"/>
<evidence type="ECO:0000313" key="3">
    <source>
        <dbReference type="Proteomes" id="UP001151699"/>
    </source>
</evidence>
<sequence length="1110" mass="128648">MHGTTHAKSFLDGCLTEPYIMWINNYELVEQTRDSEESHNWIKSDESEEWGESEESGEPEESGELEKLEESDLFKLKKAREYLFAVFTTQKFSIIISNTNATDGDKRFVQFNITLGINKNSMAMLEMNVNNTIIGNDTEEMAPLLPTIPYYVNVSITEKNISVYEARTNATVPFLSLNYDRNSTGNMTNEDDFFVKFVHLSSIVAHFDCCEACSPWIYTRISGCSKYSSRTARIKSEKTFSLADMISSNLPENILFSQNILINHDGGPTFSARIVFAENDNFRGNQYEIGLSDHPTIMHYFNSSTRHTERGPYFKKAYTTPFIVNITITKDGVIRLRLPYEKNEFLVYIARHEQLKPVDRHPLRKGQEQRERYEVRIDCNICHISNNRSVVDERFLRVCKTKISFIKLNENGLRISLIIEIDYIQNKYSYVHDKNKKRKEFDTVNNPVVELLFSEDKDPQYSYRVVLGEKLNRLAYVDVEEFGASINYNNYSPDLPAWPFAINVTIDRRDHTYLSVYTKNGDGFDKDTPFLEANSNYIAARYMAVRSRNDNVKLIGFYDCRTDYGSYCGVEEAKLFRECREKFSPFGSGTFSNFVDMSRFNRLAGKGKEYDEVFGIYRHNDDNMHILFSDSRKETGTYIRITIGDGITARVRTLNRRTYEYYEKTTLKNGFNHQPSQPNFIRIKISSKTKDLSIHDLLTNTPMLTMKLCNFFDHTREYLFAVFTTRKFSIIISNTHGTDGDKRFVQFNITLGINKNSMAMLEMNVNKTIIGHDTEEFVPLLPTIPYYVNVSITEKNISVYEARTNATVPFLSLNYDRNSTGNMTNEDDFFVKFVHLSSIIAHFDCCEACSPWIYTRISGCSKYSSRTAKIKSEKTFSLADMISSNLPENILFSQNILINHDGNPAFTARILFAENDDFRGNRYEIGLSDHPTIMHYFNFSDRHTERGPYLKNAYTTPFIVNITITKDGVIRLRLPYEKNDFLVYADRHEQHKPLDVKYMKMQYKTLKYDVLHIFQDFYQIYDKFPNRKYEYDSDYKRQASPTNDSIPQPQDKDSGIGNGVLKLLKKTGVGVGSFLCIGLLKFIFKLDCVKKCLKEMDVDDEEAKDLKKKN</sequence>
<dbReference type="Proteomes" id="UP001151699">
    <property type="component" value="Chromosome A"/>
</dbReference>
<keyword evidence="3" id="KW-1185">Reference proteome</keyword>
<dbReference type="AlphaFoldDB" id="A0A9Q0N8M5"/>
<reference evidence="2" key="1">
    <citation type="submission" date="2022-07" db="EMBL/GenBank/DDBJ databases">
        <authorList>
            <person name="Trinca V."/>
            <person name="Uliana J.V.C."/>
            <person name="Torres T.T."/>
            <person name="Ward R.J."/>
            <person name="Monesi N."/>
        </authorList>
    </citation>
    <scope>NUCLEOTIDE SEQUENCE</scope>
    <source>
        <strain evidence="2">HSMRA1968</strain>
        <tissue evidence="2">Whole embryos</tissue>
    </source>
</reference>